<dbReference type="InterPro" id="IPR012677">
    <property type="entry name" value="Nucleotide-bd_a/b_plait_sf"/>
</dbReference>
<name>A0A9Q3B8X3_9BASI</name>
<dbReference type="SUPFAM" id="SSF54928">
    <property type="entry name" value="RNA-binding domain, RBD"/>
    <property type="match status" value="1"/>
</dbReference>
<sequence>MVMERNNWIKLINQASTQVNDFQFHLGEQNLSNTLDEPNCEHSSSSAIAFLDLPPVHPPSPTNVFLANFPKSWNESDLAHIFEGIPILTVHVIRDKVGTHSGLGVSRGVGFVNVVYNHEAVALVKNLDRKIWLDIEAPLKIRLAKATAPHPKIEVDIQGIENPFSRFRQRELGFKRKTMPKINLLRELESVTSVAKRPMRPPSAAFRETFISNNVYNIWEPQSFSGDNELDTWPKLSKAECVPPYSGINTLNSVIVRPNSNFSVTVKKIEEGRLMANLPEGWNVKSPILPGLWQNNLIQAFHPTQPTTDTQAFQKTQSVQPARLPTSIEPFQKNMQLDYVPLLPAHEGWARNRSASVYGFIGGPAIDISSGTVVSPRHH</sequence>
<dbReference type="GO" id="GO:0003723">
    <property type="term" value="F:RNA binding"/>
    <property type="evidence" value="ECO:0007669"/>
    <property type="project" value="UniProtKB-UniRule"/>
</dbReference>
<dbReference type="PROSITE" id="PS50102">
    <property type="entry name" value="RRM"/>
    <property type="match status" value="1"/>
</dbReference>
<evidence type="ECO:0000313" key="4">
    <source>
        <dbReference type="Proteomes" id="UP000765509"/>
    </source>
</evidence>
<comment type="caution">
    <text evidence="3">The sequence shown here is derived from an EMBL/GenBank/DDBJ whole genome shotgun (WGS) entry which is preliminary data.</text>
</comment>
<dbReference type="Proteomes" id="UP000765509">
    <property type="component" value="Unassembled WGS sequence"/>
</dbReference>
<organism evidence="3 4">
    <name type="scientific">Austropuccinia psidii MF-1</name>
    <dbReference type="NCBI Taxonomy" id="1389203"/>
    <lineage>
        <taxon>Eukaryota</taxon>
        <taxon>Fungi</taxon>
        <taxon>Dikarya</taxon>
        <taxon>Basidiomycota</taxon>
        <taxon>Pucciniomycotina</taxon>
        <taxon>Pucciniomycetes</taxon>
        <taxon>Pucciniales</taxon>
        <taxon>Sphaerophragmiaceae</taxon>
        <taxon>Austropuccinia</taxon>
    </lineage>
</organism>
<dbReference type="SMART" id="SM00360">
    <property type="entry name" value="RRM"/>
    <property type="match status" value="1"/>
</dbReference>
<keyword evidence="4" id="KW-1185">Reference proteome</keyword>
<gene>
    <name evidence="3" type="ORF">O181_000651</name>
</gene>
<evidence type="ECO:0000259" key="2">
    <source>
        <dbReference type="PROSITE" id="PS50102"/>
    </source>
</evidence>
<evidence type="ECO:0000313" key="3">
    <source>
        <dbReference type="EMBL" id="MBW0460936.1"/>
    </source>
</evidence>
<proteinExistence type="predicted"/>
<dbReference type="EMBL" id="AVOT02000079">
    <property type="protein sequence ID" value="MBW0460936.1"/>
    <property type="molecule type" value="Genomic_DNA"/>
</dbReference>
<dbReference type="AlphaFoldDB" id="A0A9Q3B8X3"/>
<reference evidence="3" key="1">
    <citation type="submission" date="2021-03" db="EMBL/GenBank/DDBJ databases">
        <title>Draft genome sequence of rust myrtle Austropuccinia psidii MF-1, a brazilian biotype.</title>
        <authorList>
            <person name="Quecine M.C."/>
            <person name="Pachon D.M.R."/>
            <person name="Bonatelli M.L."/>
            <person name="Correr F.H."/>
            <person name="Franceschini L.M."/>
            <person name="Leite T.F."/>
            <person name="Margarido G.R.A."/>
            <person name="Almeida C.A."/>
            <person name="Ferrarezi J.A."/>
            <person name="Labate C.A."/>
        </authorList>
    </citation>
    <scope>NUCLEOTIDE SEQUENCE</scope>
    <source>
        <strain evidence="3">MF-1</strain>
    </source>
</reference>
<protein>
    <recommendedName>
        <fullName evidence="2">RRM domain-containing protein</fullName>
    </recommendedName>
</protein>
<evidence type="ECO:0000256" key="1">
    <source>
        <dbReference type="PROSITE-ProRule" id="PRU00176"/>
    </source>
</evidence>
<feature type="domain" description="RRM" evidence="2">
    <location>
        <begin position="62"/>
        <end position="146"/>
    </location>
</feature>
<dbReference type="InterPro" id="IPR000504">
    <property type="entry name" value="RRM_dom"/>
</dbReference>
<accession>A0A9Q3B8X3</accession>
<dbReference type="Gene3D" id="3.30.70.330">
    <property type="match status" value="1"/>
</dbReference>
<dbReference type="InterPro" id="IPR035979">
    <property type="entry name" value="RBD_domain_sf"/>
</dbReference>
<keyword evidence="1" id="KW-0694">RNA-binding</keyword>
<dbReference type="OrthoDB" id="271725at2759"/>